<dbReference type="OrthoDB" id="3439492at2759"/>
<sequence>IRCNPRIALVIGRKIEAARAKPVTLEQVRPFLEPFERPRIRLNLRLEDVYNMDETGITLGVCTNAQV</sequence>
<name>A0A8E2J8Z2_9PEZI</name>
<reference evidence="1 2" key="1">
    <citation type="journal article" date="2016" name="Nat. Commun.">
        <title>Ectomycorrhizal ecology is imprinted in the genome of the dominant symbiotic fungus Cenococcum geophilum.</title>
        <authorList>
            <consortium name="DOE Joint Genome Institute"/>
            <person name="Peter M."/>
            <person name="Kohler A."/>
            <person name="Ohm R.A."/>
            <person name="Kuo A."/>
            <person name="Krutzmann J."/>
            <person name="Morin E."/>
            <person name="Arend M."/>
            <person name="Barry K.W."/>
            <person name="Binder M."/>
            <person name="Choi C."/>
            <person name="Clum A."/>
            <person name="Copeland A."/>
            <person name="Grisel N."/>
            <person name="Haridas S."/>
            <person name="Kipfer T."/>
            <person name="LaButti K."/>
            <person name="Lindquist E."/>
            <person name="Lipzen A."/>
            <person name="Maire R."/>
            <person name="Meier B."/>
            <person name="Mihaltcheva S."/>
            <person name="Molinier V."/>
            <person name="Murat C."/>
            <person name="Poggeler S."/>
            <person name="Quandt C.A."/>
            <person name="Sperisen C."/>
            <person name="Tritt A."/>
            <person name="Tisserant E."/>
            <person name="Crous P.W."/>
            <person name="Henrissat B."/>
            <person name="Nehls U."/>
            <person name="Egli S."/>
            <person name="Spatafora J.W."/>
            <person name="Grigoriev I.V."/>
            <person name="Martin F.M."/>
        </authorList>
    </citation>
    <scope>NUCLEOTIDE SEQUENCE [LARGE SCALE GENOMIC DNA]</scope>
    <source>
        <strain evidence="1 2">CBS 459.81</strain>
    </source>
</reference>
<protein>
    <submittedName>
        <fullName evidence="1">Uncharacterized protein</fullName>
    </submittedName>
</protein>
<keyword evidence="2" id="KW-1185">Reference proteome</keyword>
<feature type="non-terminal residue" evidence="1">
    <location>
        <position position="1"/>
    </location>
</feature>
<proteinExistence type="predicted"/>
<evidence type="ECO:0000313" key="2">
    <source>
        <dbReference type="Proteomes" id="UP000250266"/>
    </source>
</evidence>
<dbReference type="AlphaFoldDB" id="A0A8E2J8Z2"/>
<evidence type="ECO:0000313" key="1">
    <source>
        <dbReference type="EMBL" id="OCK73829.1"/>
    </source>
</evidence>
<dbReference type="Proteomes" id="UP000250266">
    <property type="component" value="Unassembled WGS sequence"/>
</dbReference>
<feature type="non-terminal residue" evidence="1">
    <location>
        <position position="67"/>
    </location>
</feature>
<dbReference type="EMBL" id="KV745643">
    <property type="protein sequence ID" value="OCK73829.1"/>
    <property type="molecule type" value="Genomic_DNA"/>
</dbReference>
<organism evidence="1 2">
    <name type="scientific">Lepidopterella palustris CBS 459.81</name>
    <dbReference type="NCBI Taxonomy" id="1314670"/>
    <lineage>
        <taxon>Eukaryota</taxon>
        <taxon>Fungi</taxon>
        <taxon>Dikarya</taxon>
        <taxon>Ascomycota</taxon>
        <taxon>Pezizomycotina</taxon>
        <taxon>Dothideomycetes</taxon>
        <taxon>Pleosporomycetidae</taxon>
        <taxon>Mytilinidiales</taxon>
        <taxon>Argynnaceae</taxon>
        <taxon>Lepidopterella</taxon>
    </lineage>
</organism>
<gene>
    <name evidence="1" type="ORF">K432DRAFT_274989</name>
</gene>
<accession>A0A8E2J8Z2</accession>